<dbReference type="Proteomes" id="UP000065261">
    <property type="component" value="Chromosome I"/>
</dbReference>
<feature type="chain" id="PRO_5006833656" description="Porin domain-containing protein" evidence="1">
    <location>
        <begin position="29"/>
        <end position="339"/>
    </location>
</feature>
<keyword evidence="1" id="KW-0732">Signal</keyword>
<evidence type="ECO:0008006" key="4">
    <source>
        <dbReference type="Google" id="ProtNLM"/>
    </source>
</evidence>
<dbReference type="SUPFAM" id="SSF56935">
    <property type="entry name" value="Porins"/>
    <property type="match status" value="1"/>
</dbReference>
<dbReference type="InterPro" id="IPR023614">
    <property type="entry name" value="Porin_dom_sf"/>
</dbReference>
<dbReference type="AlphaFoldDB" id="A0A0U2WJ99"/>
<accession>A0A0U2WJ99</accession>
<organism evidence="2">
    <name type="scientific">Pseudoalteromonas translucida KMM 520</name>
    <dbReference type="NCBI Taxonomy" id="1315283"/>
    <lineage>
        <taxon>Bacteria</taxon>
        <taxon>Pseudomonadati</taxon>
        <taxon>Pseudomonadota</taxon>
        <taxon>Gammaproteobacteria</taxon>
        <taxon>Alteromonadales</taxon>
        <taxon>Pseudoalteromonadaceae</taxon>
        <taxon>Pseudoalteromonas</taxon>
    </lineage>
</organism>
<evidence type="ECO:0000313" key="3">
    <source>
        <dbReference type="Proteomes" id="UP000065261"/>
    </source>
</evidence>
<protein>
    <recommendedName>
        <fullName evidence="4">Porin domain-containing protein</fullName>
    </recommendedName>
</protein>
<proteinExistence type="predicted"/>
<dbReference type="Gene3D" id="2.40.160.10">
    <property type="entry name" value="Porin"/>
    <property type="match status" value="1"/>
</dbReference>
<dbReference type="KEGG" id="ptn:PTRA_a2261"/>
<dbReference type="EMBL" id="CP011034">
    <property type="protein sequence ID" value="ALS33370.1"/>
    <property type="molecule type" value="Genomic_DNA"/>
</dbReference>
<evidence type="ECO:0000256" key="1">
    <source>
        <dbReference type="SAM" id="SignalP"/>
    </source>
</evidence>
<sequence length="339" mass="38600">MVFNKTRLSVSVLLATSGLLVISAPVSASQTTLSSQVFANFSNIQIDDQYQDIEDWQLDVKRFYLNLDHQFNDDWSLTVTTDVQWQRQQDPTDIWFRHAYLKRNFNQGSTLKIGVAELPWIDYIARRVGYRYVDPSLTPKNKLAGPTDLGIHYGHKSAHFSYAVSAITGGGFQKPTVGDRIDLEASAVWHINKQFDFALGAYQGTRTLDKDEAEKNHTAERFNAALSYLHQGVRFGVEYVYNDNWNQVNKIPQDASSGWGTWASYAFKPGYSAFARYDTVNPNRRLNASLERDYIQLGVDYKATSYLTLALVAKQSNIESATVERTQNEVGIWSMWNFK</sequence>
<gene>
    <name evidence="2" type="ORF">PTRA_a2261</name>
</gene>
<evidence type="ECO:0000313" key="2">
    <source>
        <dbReference type="EMBL" id="ALS33370.1"/>
    </source>
</evidence>
<dbReference type="PATRIC" id="fig|1315283.4.peg.1962"/>
<name>A0A0U2WJ99_9GAMM</name>
<reference evidence="2 3" key="1">
    <citation type="submission" date="2015-03" db="EMBL/GenBank/DDBJ databases">
        <authorList>
            <person name="Murphy D."/>
        </authorList>
    </citation>
    <scope>NUCLEOTIDE SEQUENCE [LARGE SCALE GENOMIC DNA]</scope>
    <source>
        <strain evidence="2 3">KMM 520</strain>
    </source>
</reference>
<feature type="signal peptide" evidence="1">
    <location>
        <begin position="1"/>
        <end position="28"/>
    </location>
</feature>